<name>A0AB34A777_9LACO</name>
<dbReference type="Proteomes" id="UP000321618">
    <property type="component" value="Unassembled WGS sequence"/>
</dbReference>
<reference evidence="2 3" key="1">
    <citation type="submission" date="2019-07" db="EMBL/GenBank/DDBJ databases">
        <title>Whole genome shotgun sequence of Lactobacillus crustorum NBRC 107159.</title>
        <authorList>
            <person name="Hosoyama A."/>
            <person name="Uohara A."/>
            <person name="Ohji S."/>
            <person name="Ichikawa N."/>
        </authorList>
    </citation>
    <scope>NUCLEOTIDE SEQUENCE [LARGE SCALE GENOMIC DNA]</scope>
    <source>
        <strain evidence="2 3">NBRC 107159</strain>
    </source>
</reference>
<keyword evidence="1" id="KW-1133">Transmembrane helix</keyword>
<keyword evidence="1" id="KW-0472">Membrane</keyword>
<organism evidence="2 3">
    <name type="scientific">Companilactobacillus crustorum</name>
    <dbReference type="NCBI Taxonomy" id="392416"/>
    <lineage>
        <taxon>Bacteria</taxon>
        <taxon>Bacillati</taxon>
        <taxon>Bacillota</taxon>
        <taxon>Bacilli</taxon>
        <taxon>Lactobacillales</taxon>
        <taxon>Lactobacillaceae</taxon>
        <taxon>Companilactobacillus</taxon>
    </lineage>
</organism>
<sequence>MMFKLSKKGQKHSGTVMVNSILILVVSIMVVGYSNAYLSEQINDYRQLDNFYKQQIKKKINKSNKINYCESRNP</sequence>
<gene>
    <name evidence="2" type="ORF">LCR01_00290</name>
</gene>
<evidence type="ECO:0000313" key="2">
    <source>
        <dbReference type="EMBL" id="GEO75586.1"/>
    </source>
</evidence>
<accession>A0AB34A777</accession>
<dbReference type="AlphaFoldDB" id="A0AB34A777"/>
<evidence type="ECO:0000256" key="1">
    <source>
        <dbReference type="SAM" id="Phobius"/>
    </source>
</evidence>
<feature type="transmembrane region" description="Helical" evidence="1">
    <location>
        <begin position="21"/>
        <end position="38"/>
    </location>
</feature>
<protein>
    <submittedName>
        <fullName evidence="2">Uncharacterized protein</fullName>
    </submittedName>
</protein>
<keyword evidence="1" id="KW-0812">Transmembrane</keyword>
<comment type="caution">
    <text evidence="2">The sequence shown here is derived from an EMBL/GenBank/DDBJ whole genome shotgun (WGS) entry which is preliminary data.</text>
</comment>
<evidence type="ECO:0000313" key="3">
    <source>
        <dbReference type="Proteomes" id="UP000321618"/>
    </source>
</evidence>
<dbReference type="EMBL" id="BJZM01000001">
    <property type="protein sequence ID" value="GEO75586.1"/>
    <property type="molecule type" value="Genomic_DNA"/>
</dbReference>
<proteinExistence type="predicted"/>